<feature type="transmembrane region" description="Helical" evidence="1">
    <location>
        <begin position="5"/>
        <end position="23"/>
    </location>
</feature>
<feature type="transmembrane region" description="Helical" evidence="1">
    <location>
        <begin position="29"/>
        <end position="49"/>
    </location>
</feature>
<reference evidence="3 5" key="4">
    <citation type="submission" date="2019-04" db="EMBL/GenBank/DDBJ databases">
        <title>A reverse ecology approach based on a biological definition of microbial populations.</title>
        <authorList>
            <person name="Arevalo P."/>
            <person name="Vaninsberghe D."/>
            <person name="Elsherbini J."/>
            <person name="Gore J."/>
            <person name="Polz M."/>
        </authorList>
    </citation>
    <scope>NUCLEOTIDE SEQUENCE [LARGE SCALE GENOMIC DNA]</scope>
    <source>
        <strain evidence="3 5">10N.222.45.A8</strain>
    </source>
</reference>
<keyword evidence="1" id="KW-0812">Transmembrane</keyword>
<reference evidence="4" key="1">
    <citation type="submission" date="2016-07" db="EMBL/GenBank/DDBJ databases">
        <title>Nontailed viruses are major unrecognized killers of bacteria in the ocean.</title>
        <authorList>
            <person name="Kauffman K."/>
            <person name="Hussain F."/>
            <person name="Yang J."/>
            <person name="Arevalo P."/>
            <person name="Brown J."/>
            <person name="Cutler M."/>
            <person name="Kelly L."/>
            <person name="Polz M.F."/>
        </authorList>
    </citation>
    <scope>NUCLEOTIDE SEQUENCE [LARGE SCALE GENOMIC DNA]</scope>
    <source>
        <strain evidence="4">10N.222.48.A2</strain>
    </source>
</reference>
<gene>
    <name evidence="2" type="ORF">BCS92_17635</name>
    <name evidence="3" type="ORF">FC057_25030</name>
</gene>
<feature type="transmembrane region" description="Helical" evidence="1">
    <location>
        <begin position="111"/>
        <end position="132"/>
    </location>
</feature>
<organism evidence="2 4">
    <name type="scientific">Vibrio tasmaniensis</name>
    <dbReference type="NCBI Taxonomy" id="212663"/>
    <lineage>
        <taxon>Bacteria</taxon>
        <taxon>Pseudomonadati</taxon>
        <taxon>Pseudomonadota</taxon>
        <taxon>Gammaproteobacteria</taxon>
        <taxon>Vibrionales</taxon>
        <taxon>Vibrionaceae</taxon>
        <taxon>Vibrio</taxon>
    </lineage>
</organism>
<dbReference type="AlphaFoldDB" id="A0A2N7NG87"/>
<dbReference type="Proteomes" id="UP000308018">
    <property type="component" value="Unassembled WGS sequence"/>
</dbReference>
<sequence>MNIKFTYGLTFFIIISGILLSFFKAFDDYLWLARSGALVVVVGILYAMAEFYNREYQLRLLQFHTSNLKEITLLESEELDSSRVDEWVENTKVVENKLQSELEKITLKHEAFLLITGTLVWGFGDLPFSFLFGA</sequence>
<dbReference type="Proteomes" id="UP000235579">
    <property type="component" value="Unassembled WGS sequence"/>
</dbReference>
<evidence type="ECO:0000313" key="2">
    <source>
        <dbReference type="EMBL" id="PMP13223.1"/>
    </source>
</evidence>
<keyword evidence="1" id="KW-0472">Membrane</keyword>
<dbReference type="RefSeq" id="WP_102258039.1">
    <property type="nucleotide sequence ID" value="NZ_MDBP01000046.1"/>
</dbReference>
<accession>A0A2N7NG87</accession>
<name>A0A2N7NG87_9VIBR</name>
<dbReference type="EMBL" id="SYVV01000103">
    <property type="protein sequence ID" value="TKG25465.1"/>
    <property type="molecule type" value="Genomic_DNA"/>
</dbReference>
<evidence type="ECO:0000313" key="3">
    <source>
        <dbReference type="EMBL" id="TKG25465.1"/>
    </source>
</evidence>
<dbReference type="EMBL" id="MDBP01000046">
    <property type="protein sequence ID" value="PMP13223.1"/>
    <property type="molecule type" value="Genomic_DNA"/>
</dbReference>
<evidence type="ECO:0000313" key="4">
    <source>
        <dbReference type="Proteomes" id="UP000235579"/>
    </source>
</evidence>
<evidence type="ECO:0000256" key="1">
    <source>
        <dbReference type="SAM" id="Phobius"/>
    </source>
</evidence>
<comment type="caution">
    <text evidence="2">The sequence shown here is derived from an EMBL/GenBank/DDBJ whole genome shotgun (WGS) entry which is preliminary data.</text>
</comment>
<reference evidence="2" key="2">
    <citation type="submission" date="2016-07" db="EMBL/GenBank/DDBJ databases">
        <authorList>
            <person name="Wan K."/>
            <person name="Booth B."/>
            <person name="Spirohn K."/>
            <person name="Hao T."/>
            <person name="Hu Y."/>
            <person name="Calderwood M."/>
            <person name="Hill D."/>
            <person name="Mohr S."/>
            <person name="Vidal M."/>
            <person name="Celniker S."/>
            <person name="Perrimon N."/>
        </authorList>
    </citation>
    <scope>NUCLEOTIDE SEQUENCE</scope>
    <source>
        <strain evidence="2">10N.222.48.A2</strain>
    </source>
</reference>
<reference evidence="2" key="3">
    <citation type="journal article" date="2018" name="Nature">
        <title>A major lineage of non-tailed dsDNA viruses as unrecognized killers of marine bacteria.</title>
        <authorList>
            <person name="Kauffman K.M."/>
            <person name="Hussain F.A."/>
            <person name="Yang J."/>
            <person name="Arevalo P."/>
            <person name="Brown J.M."/>
            <person name="Chang W.K."/>
            <person name="VanInsberghe D."/>
            <person name="Elsherbini J."/>
            <person name="Sharma R.S."/>
            <person name="Cutler M.B."/>
            <person name="Kelly L."/>
            <person name="Polz M.F."/>
        </authorList>
    </citation>
    <scope>NUCLEOTIDE SEQUENCE</scope>
    <source>
        <strain evidence="2">10N.222.48.A2</strain>
    </source>
</reference>
<protein>
    <submittedName>
        <fullName evidence="2">Uncharacterized protein</fullName>
    </submittedName>
</protein>
<proteinExistence type="predicted"/>
<keyword evidence="1" id="KW-1133">Transmembrane helix</keyword>
<evidence type="ECO:0000313" key="5">
    <source>
        <dbReference type="Proteomes" id="UP000308018"/>
    </source>
</evidence>